<dbReference type="Proteomes" id="UP000481643">
    <property type="component" value="Unassembled WGS sequence"/>
</dbReference>
<evidence type="ECO:0000313" key="2">
    <source>
        <dbReference type="Proteomes" id="UP000481643"/>
    </source>
</evidence>
<accession>A0A6L3Y948</accession>
<proteinExistence type="predicted"/>
<gene>
    <name evidence="1" type="ORF">F9L08_22160</name>
</gene>
<evidence type="ECO:0000313" key="1">
    <source>
        <dbReference type="EMBL" id="KAB2679837.1"/>
    </source>
</evidence>
<dbReference type="PIRSF" id="PIRSF020481">
    <property type="entry name" value="BAP"/>
    <property type="match status" value="1"/>
</dbReference>
<organism evidence="1 2">
    <name type="scientific">Brucella tritici</name>
    <dbReference type="NCBI Taxonomy" id="94626"/>
    <lineage>
        <taxon>Bacteria</taxon>
        <taxon>Pseudomonadati</taxon>
        <taxon>Pseudomonadota</taxon>
        <taxon>Alphaproteobacteria</taxon>
        <taxon>Hyphomicrobiales</taxon>
        <taxon>Brucellaceae</taxon>
        <taxon>Brucella/Ochrobactrum group</taxon>
        <taxon>Brucella</taxon>
    </lineage>
</organism>
<dbReference type="InterPro" id="IPR014507">
    <property type="entry name" value="Baseplate_assembly_J_pred"/>
</dbReference>
<dbReference type="AlphaFoldDB" id="A0A6L3Y948"/>
<protein>
    <submittedName>
        <fullName evidence="1">Baseplate J protein</fullName>
    </submittedName>
</protein>
<comment type="caution">
    <text evidence="1">The sequence shown here is derived from an EMBL/GenBank/DDBJ whole genome shotgun (WGS) entry which is preliminary data.</text>
</comment>
<dbReference type="RefSeq" id="WP_151653059.1">
    <property type="nucleotide sequence ID" value="NZ_WBVX01000030.1"/>
</dbReference>
<reference evidence="1 2" key="1">
    <citation type="submission" date="2019-09" db="EMBL/GenBank/DDBJ databases">
        <title>Taxonomic organization of the family Brucellaceae based on a phylogenomic approach.</title>
        <authorList>
            <person name="Leclercq S."/>
            <person name="Cloeckaert A."/>
            <person name="Zygmunt M.S."/>
        </authorList>
    </citation>
    <scope>NUCLEOTIDE SEQUENCE [LARGE SCALE GENOMIC DNA]</scope>
    <source>
        <strain evidence="1 2">WS1830</strain>
    </source>
</reference>
<dbReference type="EMBL" id="WBVX01000030">
    <property type="protein sequence ID" value="KAB2679837.1"/>
    <property type="molecule type" value="Genomic_DNA"/>
</dbReference>
<name>A0A6L3Y948_9HYPH</name>
<sequence>MSRFVAPNLADLGDVPSVVAVDFEEIKSSRDEYLIAALQRFGVAYDVEKLETDPMVIAFSEGGGYQEMKFRQRVNEAIRALSLATARGGDLDHIAATYAGISRLIYENPDRINEPPENAQWDDVLDKWVELDDIFRARILLAFEAFSTAGPEGAYTFHALELDGKRDIADVAVYSEEDAATYTNGLHADAYSMGLIPNPFSGRATGDPVLAPEILVVILPTVTYGPTDQPLLNRAFEAVTPKDVRPIGDNVRIEPATVTAYDIEVTLYYAPGVDVSAMAAEAKRRLTAYAASRRRIGLSVQREVIGGRAAVDDNVTVEVVSPAADIEPGSKGVGQVGSITVNTVQTQGSWQ</sequence>